<protein>
    <submittedName>
        <fullName evidence="2 3">Uncharacterized protein</fullName>
    </submittedName>
</protein>
<gene>
    <name evidence="3" type="primary">20352364</name>
    <name evidence="2" type="ORF">GGTG_11906</name>
</gene>
<accession>J3PEH5</accession>
<evidence type="ECO:0000313" key="3">
    <source>
        <dbReference type="EnsemblFungi" id="EJT70883"/>
    </source>
</evidence>
<evidence type="ECO:0000313" key="4">
    <source>
        <dbReference type="Proteomes" id="UP000006039"/>
    </source>
</evidence>
<evidence type="ECO:0000313" key="2">
    <source>
        <dbReference type="EMBL" id="EJT70883.1"/>
    </source>
</evidence>
<proteinExistence type="predicted"/>
<evidence type="ECO:0000256" key="1">
    <source>
        <dbReference type="SAM" id="MobiDB-lite"/>
    </source>
</evidence>
<name>J3PEH5_GAET3</name>
<feature type="region of interest" description="Disordered" evidence="1">
    <location>
        <begin position="1"/>
        <end position="21"/>
    </location>
</feature>
<dbReference type="EnsemblFungi" id="EJT70883">
    <property type="protein sequence ID" value="EJT70883"/>
    <property type="gene ID" value="GGTG_11906"/>
</dbReference>
<reference evidence="2" key="3">
    <citation type="submission" date="2010-09" db="EMBL/GenBank/DDBJ databases">
        <title>Annotation of Gaeumannomyces graminis var. tritici R3-111a-1.</title>
        <authorList>
            <consortium name="The Broad Institute Genome Sequencing Platform"/>
            <person name="Ma L.-J."/>
            <person name="Dead R."/>
            <person name="Young S.K."/>
            <person name="Zeng Q."/>
            <person name="Gargeya S."/>
            <person name="Fitzgerald M."/>
            <person name="Haas B."/>
            <person name="Abouelleil A."/>
            <person name="Alvarado L."/>
            <person name="Arachchi H.M."/>
            <person name="Berlin A."/>
            <person name="Brown A."/>
            <person name="Chapman S.B."/>
            <person name="Chen Z."/>
            <person name="Dunbar C."/>
            <person name="Freedman E."/>
            <person name="Gearin G."/>
            <person name="Gellesch M."/>
            <person name="Goldberg J."/>
            <person name="Griggs A."/>
            <person name="Gujja S."/>
            <person name="Heiman D."/>
            <person name="Howarth C."/>
            <person name="Larson L."/>
            <person name="Lui A."/>
            <person name="MacDonald P.J.P."/>
            <person name="Mehta T."/>
            <person name="Montmayeur A."/>
            <person name="Murphy C."/>
            <person name="Neiman D."/>
            <person name="Pearson M."/>
            <person name="Priest M."/>
            <person name="Roberts A."/>
            <person name="Saif S."/>
            <person name="Shea T."/>
            <person name="Shenoy N."/>
            <person name="Sisk P."/>
            <person name="Stolte C."/>
            <person name="Sykes S."/>
            <person name="Yandava C."/>
            <person name="Wortman J."/>
            <person name="Nusbaum C."/>
            <person name="Birren B."/>
        </authorList>
    </citation>
    <scope>NUCLEOTIDE SEQUENCE</scope>
    <source>
        <strain evidence="2">R3-111a-1</strain>
    </source>
</reference>
<dbReference type="AlphaFoldDB" id="J3PEH5"/>
<feature type="region of interest" description="Disordered" evidence="1">
    <location>
        <begin position="59"/>
        <end position="88"/>
    </location>
</feature>
<reference evidence="4" key="1">
    <citation type="submission" date="2010-07" db="EMBL/GenBank/DDBJ databases">
        <title>The genome sequence of Gaeumannomyces graminis var. tritici strain R3-111a-1.</title>
        <authorList>
            <consortium name="The Broad Institute Genome Sequencing Platform"/>
            <person name="Ma L.-J."/>
            <person name="Dead R."/>
            <person name="Young S."/>
            <person name="Zeng Q."/>
            <person name="Koehrsen M."/>
            <person name="Alvarado L."/>
            <person name="Berlin A."/>
            <person name="Chapman S.B."/>
            <person name="Chen Z."/>
            <person name="Freedman E."/>
            <person name="Gellesch M."/>
            <person name="Goldberg J."/>
            <person name="Griggs A."/>
            <person name="Gujja S."/>
            <person name="Heilman E.R."/>
            <person name="Heiman D."/>
            <person name="Hepburn T."/>
            <person name="Howarth C."/>
            <person name="Jen D."/>
            <person name="Larson L."/>
            <person name="Mehta T."/>
            <person name="Neiman D."/>
            <person name="Pearson M."/>
            <person name="Roberts A."/>
            <person name="Saif S."/>
            <person name="Shea T."/>
            <person name="Shenoy N."/>
            <person name="Sisk P."/>
            <person name="Stolte C."/>
            <person name="Sykes S."/>
            <person name="Walk T."/>
            <person name="White J."/>
            <person name="Yandava C."/>
            <person name="Haas B."/>
            <person name="Nusbaum C."/>
            <person name="Birren B."/>
        </authorList>
    </citation>
    <scope>NUCLEOTIDE SEQUENCE [LARGE SCALE GENOMIC DNA]</scope>
    <source>
        <strain evidence="4">R3-111a-1</strain>
    </source>
</reference>
<dbReference type="VEuPathDB" id="FungiDB:GGTG_11906"/>
<organism evidence="2">
    <name type="scientific">Gaeumannomyces tritici (strain R3-111a-1)</name>
    <name type="common">Wheat and barley take-all root rot fungus</name>
    <name type="synonym">Gaeumannomyces graminis var. tritici</name>
    <dbReference type="NCBI Taxonomy" id="644352"/>
    <lineage>
        <taxon>Eukaryota</taxon>
        <taxon>Fungi</taxon>
        <taxon>Dikarya</taxon>
        <taxon>Ascomycota</taxon>
        <taxon>Pezizomycotina</taxon>
        <taxon>Sordariomycetes</taxon>
        <taxon>Sordariomycetidae</taxon>
        <taxon>Magnaporthales</taxon>
        <taxon>Magnaporthaceae</taxon>
        <taxon>Gaeumannomyces</taxon>
    </lineage>
</organism>
<reference evidence="3" key="5">
    <citation type="submission" date="2018-04" db="UniProtKB">
        <authorList>
            <consortium name="EnsemblFungi"/>
        </authorList>
    </citation>
    <scope>IDENTIFICATION</scope>
    <source>
        <strain evidence="3">R3-111a-1</strain>
    </source>
</reference>
<dbReference type="RefSeq" id="XP_009228061.1">
    <property type="nucleotide sequence ID" value="XM_009229797.1"/>
</dbReference>
<dbReference type="EMBL" id="GL385401">
    <property type="protein sequence ID" value="EJT70883.1"/>
    <property type="molecule type" value="Genomic_DNA"/>
</dbReference>
<dbReference type="HOGENOM" id="CLU_2469221_0_0_1"/>
<dbReference type="Proteomes" id="UP000006039">
    <property type="component" value="Unassembled WGS sequence"/>
</dbReference>
<sequence>MSNTANHSGEPVKRDTGPADGTVVVVVPSSTTVVSGATAQRPGHGPSLARIREAVAEEHDRQGYDPLKRWEDEAFKDGPWHGFGSRKD</sequence>
<dbReference type="GeneID" id="20352364"/>
<reference evidence="2" key="2">
    <citation type="submission" date="2010-07" db="EMBL/GenBank/DDBJ databases">
        <authorList>
            <consortium name="The Broad Institute Genome Sequencing Platform"/>
            <consortium name="Broad Institute Genome Sequencing Center for Infectious Disease"/>
            <person name="Ma L.-J."/>
            <person name="Dead R."/>
            <person name="Young S."/>
            <person name="Zeng Q."/>
            <person name="Koehrsen M."/>
            <person name="Alvarado L."/>
            <person name="Berlin A."/>
            <person name="Chapman S.B."/>
            <person name="Chen Z."/>
            <person name="Freedman E."/>
            <person name="Gellesch M."/>
            <person name="Goldberg J."/>
            <person name="Griggs A."/>
            <person name="Gujja S."/>
            <person name="Heilman E.R."/>
            <person name="Heiman D."/>
            <person name="Hepburn T."/>
            <person name="Howarth C."/>
            <person name="Jen D."/>
            <person name="Larson L."/>
            <person name="Mehta T."/>
            <person name="Neiman D."/>
            <person name="Pearson M."/>
            <person name="Roberts A."/>
            <person name="Saif S."/>
            <person name="Shea T."/>
            <person name="Shenoy N."/>
            <person name="Sisk P."/>
            <person name="Stolte C."/>
            <person name="Sykes S."/>
            <person name="Walk T."/>
            <person name="White J."/>
            <person name="Yandava C."/>
            <person name="Haas B."/>
            <person name="Nusbaum C."/>
            <person name="Birren B."/>
        </authorList>
    </citation>
    <scope>NUCLEOTIDE SEQUENCE</scope>
    <source>
        <strain evidence="2">R3-111a-1</strain>
    </source>
</reference>
<reference evidence="3" key="4">
    <citation type="journal article" date="2015" name="G3 (Bethesda)">
        <title>Genome sequences of three phytopathogenic species of the Magnaporthaceae family of fungi.</title>
        <authorList>
            <person name="Okagaki L.H."/>
            <person name="Nunes C.C."/>
            <person name="Sailsbery J."/>
            <person name="Clay B."/>
            <person name="Brown D."/>
            <person name="John T."/>
            <person name="Oh Y."/>
            <person name="Young N."/>
            <person name="Fitzgerald M."/>
            <person name="Haas B.J."/>
            <person name="Zeng Q."/>
            <person name="Young S."/>
            <person name="Adiconis X."/>
            <person name="Fan L."/>
            <person name="Levin J.Z."/>
            <person name="Mitchell T.K."/>
            <person name="Okubara P.A."/>
            <person name="Farman M.L."/>
            <person name="Kohn L.M."/>
            <person name="Birren B."/>
            <person name="Ma L.-J."/>
            <person name="Dean R.A."/>
        </authorList>
    </citation>
    <scope>NUCLEOTIDE SEQUENCE</scope>
    <source>
        <strain evidence="3">R3-111a-1</strain>
    </source>
</reference>
<keyword evidence="4" id="KW-1185">Reference proteome</keyword>